<dbReference type="Proteomes" id="UP001644719">
    <property type="component" value="Unassembled WGS sequence"/>
</dbReference>
<accession>A0ABX2H8J6</accession>
<dbReference type="PANTHER" id="PTHR34825">
    <property type="entry name" value="CONSERVED PROTEIN, WITH A WEAK D-GALACTARATE DEHYDRATASE/ALTRONATE HYDROLASE DOMAIN"/>
    <property type="match status" value="1"/>
</dbReference>
<proteinExistence type="predicted"/>
<gene>
    <name evidence="2" type="ORF">G5B17_12370</name>
</gene>
<protein>
    <submittedName>
        <fullName evidence="2">AAA family ATPase</fullName>
    </submittedName>
</protein>
<dbReference type="RefSeq" id="WP_148463703.1">
    <property type="nucleotide sequence ID" value="NZ_JAAITS010000034.1"/>
</dbReference>
<dbReference type="EMBL" id="JAAITS010000034">
    <property type="protein sequence ID" value="NSG86182.1"/>
    <property type="molecule type" value="Genomic_DNA"/>
</dbReference>
<organism evidence="2 3">
    <name type="scientific">Blautia faecis</name>
    <dbReference type="NCBI Taxonomy" id="871665"/>
    <lineage>
        <taxon>Bacteria</taxon>
        <taxon>Bacillati</taxon>
        <taxon>Bacillota</taxon>
        <taxon>Clostridia</taxon>
        <taxon>Lachnospirales</taxon>
        <taxon>Lachnospiraceae</taxon>
        <taxon>Blautia</taxon>
    </lineage>
</organism>
<dbReference type="SUPFAM" id="SSF52540">
    <property type="entry name" value="P-loop containing nucleoside triphosphate hydrolases"/>
    <property type="match status" value="1"/>
</dbReference>
<evidence type="ECO:0000313" key="3">
    <source>
        <dbReference type="Proteomes" id="UP001644719"/>
    </source>
</evidence>
<dbReference type="Pfam" id="PF09820">
    <property type="entry name" value="AAA-ATPase_like"/>
    <property type="match status" value="1"/>
</dbReference>
<dbReference type="PANTHER" id="PTHR34825:SF1">
    <property type="entry name" value="AAA-ATPASE-LIKE DOMAIN-CONTAINING PROTEIN"/>
    <property type="match status" value="1"/>
</dbReference>
<comment type="caution">
    <text evidence="2">The sequence shown here is derived from an EMBL/GenBank/DDBJ whole genome shotgun (WGS) entry which is preliminary data.</text>
</comment>
<evidence type="ECO:0000259" key="1">
    <source>
        <dbReference type="Pfam" id="PF09820"/>
    </source>
</evidence>
<reference evidence="2 3" key="1">
    <citation type="journal article" date="2020" name="Cell Host Microbe">
        <title>Functional and Genomic Variation between Human-Derived Isolates of Lachnospiraceae Reveals Inter- and Intra-Species Diversity.</title>
        <authorList>
            <person name="Sorbara M.T."/>
            <person name="Littmann E.R."/>
            <person name="Fontana E."/>
            <person name="Moody T.U."/>
            <person name="Kohout C.E."/>
            <person name="Gjonbalaj M."/>
            <person name="Eaton V."/>
            <person name="Seok R."/>
            <person name="Leiner I.M."/>
            <person name="Pamer E.G."/>
        </authorList>
    </citation>
    <scope>NUCLEOTIDE SEQUENCE [LARGE SCALE GENOMIC DNA]</scope>
    <source>
        <strain evidence="2 3">MSK.17.74</strain>
    </source>
</reference>
<dbReference type="InterPro" id="IPR027417">
    <property type="entry name" value="P-loop_NTPase"/>
</dbReference>
<evidence type="ECO:0000313" key="2">
    <source>
        <dbReference type="EMBL" id="NSG86182.1"/>
    </source>
</evidence>
<feature type="domain" description="AAA-ATPase-like" evidence="1">
    <location>
        <begin position="18"/>
        <end position="205"/>
    </location>
</feature>
<sequence>MGSYLNPGSASFRNSLRSKIYVDKSELIARTNELICTEQRYVCVSRPRRFGKSMAANMLASYYEKEENSDDLFGGLRISRAITYRDHLNQYDVIKINMQEFLSVTNSVDEMLGRLKRYLLFDLLDAYGNLHFRDSEDLIQVMKDIFAKTKCPFVILIDEWDCLFREYKKDREAQKKYLDFLRVWLKDQDYVALAYMTGILPIKKYGSHSALNMFTEYSMTNPREMAEFFGFTEDEVKMLCARYKRSFEETKAWYDGYELITVEENQKKIYSMYSPKSVVDAMLSGVFDNYWNQTETYEALKTYIRLNYDGLKDSVIKMLGGDKVQINTGTFSNDMATFQGKDDVLTLLVHLGYLSYHWPDKTVYIPNKEVSQEYINAISTMEWPEVIDSVENSRKLLEALWRMDSDTVAKGIDKVHQEVSILQYNDENSLSCTINLAFYFAREYYTVIRELPSGKGFADICFLPRKLHLDKPAAIIELKWNKNASGAIAQIKRQQYSEVLKDYHGDLLLAGINYDKKTKLHECVIEKFQKY</sequence>
<dbReference type="InterPro" id="IPR012547">
    <property type="entry name" value="PDDEXK_9"/>
</dbReference>
<dbReference type="InterPro" id="IPR018631">
    <property type="entry name" value="AAA-ATPase-like_dom"/>
</dbReference>
<name>A0ABX2H8J6_9FIRM</name>
<keyword evidence="3" id="KW-1185">Reference proteome</keyword>
<dbReference type="Pfam" id="PF08011">
    <property type="entry name" value="PDDEXK_9"/>
    <property type="match status" value="1"/>
</dbReference>
<dbReference type="Gene3D" id="3.40.50.300">
    <property type="entry name" value="P-loop containing nucleotide triphosphate hydrolases"/>
    <property type="match status" value="1"/>
</dbReference>